<evidence type="ECO:0000256" key="4">
    <source>
        <dbReference type="ARBA" id="ARBA00022679"/>
    </source>
</evidence>
<evidence type="ECO:0000256" key="6">
    <source>
        <dbReference type="ARBA" id="ARBA00022777"/>
    </source>
</evidence>
<dbReference type="Gene3D" id="1.20.5.1930">
    <property type="match status" value="1"/>
</dbReference>
<dbReference type="EMBL" id="QJVC01000002">
    <property type="protein sequence ID" value="PYI39616.1"/>
    <property type="molecule type" value="Genomic_DNA"/>
</dbReference>
<dbReference type="GO" id="GO:0016020">
    <property type="term" value="C:membrane"/>
    <property type="evidence" value="ECO:0007669"/>
    <property type="project" value="InterPro"/>
</dbReference>
<evidence type="ECO:0000259" key="10">
    <source>
        <dbReference type="Pfam" id="PF07730"/>
    </source>
</evidence>
<dbReference type="GO" id="GO:0005524">
    <property type="term" value="F:ATP binding"/>
    <property type="evidence" value="ECO:0007669"/>
    <property type="project" value="UniProtKB-KW"/>
</dbReference>
<keyword evidence="9" id="KW-0472">Membrane</keyword>
<dbReference type="EC" id="2.7.13.3" evidence="2"/>
<comment type="caution">
    <text evidence="11">The sequence shown here is derived from an EMBL/GenBank/DDBJ whole genome shotgun (WGS) entry which is preliminary data.</text>
</comment>
<name>A0A2V5JMZ5_9MICC</name>
<proteinExistence type="predicted"/>
<comment type="catalytic activity">
    <reaction evidence="1">
        <text>ATP + protein L-histidine = ADP + protein N-phospho-L-histidine.</text>
        <dbReference type="EC" id="2.7.13.3"/>
    </reaction>
</comment>
<keyword evidence="12" id="KW-1185">Reference proteome</keyword>
<feature type="transmembrane region" description="Helical" evidence="9">
    <location>
        <begin position="51"/>
        <end position="70"/>
    </location>
</feature>
<evidence type="ECO:0000256" key="1">
    <source>
        <dbReference type="ARBA" id="ARBA00000085"/>
    </source>
</evidence>
<keyword evidence="3" id="KW-0597">Phosphoprotein</keyword>
<keyword evidence="5" id="KW-0547">Nucleotide-binding</keyword>
<evidence type="ECO:0000256" key="5">
    <source>
        <dbReference type="ARBA" id="ARBA00022741"/>
    </source>
</evidence>
<evidence type="ECO:0000313" key="11">
    <source>
        <dbReference type="EMBL" id="PYI39616.1"/>
    </source>
</evidence>
<dbReference type="PANTHER" id="PTHR24421">
    <property type="entry name" value="NITRATE/NITRITE SENSOR PROTEIN NARX-RELATED"/>
    <property type="match status" value="1"/>
</dbReference>
<organism evidence="11 12">
    <name type="scientific">Arthrobacter psychrolactophilus</name>
    <dbReference type="NCBI Taxonomy" id="92442"/>
    <lineage>
        <taxon>Bacteria</taxon>
        <taxon>Bacillati</taxon>
        <taxon>Actinomycetota</taxon>
        <taxon>Actinomycetes</taxon>
        <taxon>Micrococcales</taxon>
        <taxon>Micrococcaceae</taxon>
        <taxon>Arthrobacter</taxon>
    </lineage>
</organism>
<keyword evidence="8" id="KW-0902">Two-component regulatory system</keyword>
<dbReference type="Pfam" id="PF07730">
    <property type="entry name" value="HisKA_3"/>
    <property type="match status" value="1"/>
</dbReference>
<dbReference type="CDD" id="cd16917">
    <property type="entry name" value="HATPase_UhpB-NarQ-NarX-like"/>
    <property type="match status" value="1"/>
</dbReference>
<sequence>MNIKETHSRNPWRTMALVVVVAAADFLLSLMNLGLSLENGIVPAEPTAPEFIRFAGLPILAPLGAIALIWRHRFPKSVAAVTAVLGALSFSGVAFFVALYLLAKRRLDWWVAVVIALCIGAEALVGVEPLGWEGTVLATLLLAAIAAWGAYRGQRARLRESQLASLKERADHAEAEHVADVQRAQLAERTRIAREMHDTLAHRMSLVAVQAAALQVDAPDSETAQSAQLIRETAHAALSELRDVLGVLHESGESTPQEQRSAPSGIVEITELITQWHQTGMTISYQEPAEPLPPMPDAISRAAYRVVQEGITNVARHAPEAAATVTLAATESEEMVSELWVTVSNGPSASGESSAGAGLGLIGLTERIELLGGTLEHDATSQGFQLQARIPFAAVQESETQEAPAS</sequence>
<evidence type="ECO:0000256" key="2">
    <source>
        <dbReference type="ARBA" id="ARBA00012438"/>
    </source>
</evidence>
<evidence type="ECO:0000256" key="3">
    <source>
        <dbReference type="ARBA" id="ARBA00022553"/>
    </source>
</evidence>
<feature type="transmembrane region" description="Helical" evidence="9">
    <location>
        <begin position="134"/>
        <end position="151"/>
    </location>
</feature>
<dbReference type="GO" id="GO:0046983">
    <property type="term" value="F:protein dimerization activity"/>
    <property type="evidence" value="ECO:0007669"/>
    <property type="project" value="InterPro"/>
</dbReference>
<keyword evidence="7" id="KW-0067">ATP-binding</keyword>
<protein>
    <recommendedName>
        <fullName evidence="2">histidine kinase</fullName>
        <ecNumber evidence="2">2.7.13.3</ecNumber>
    </recommendedName>
</protein>
<feature type="transmembrane region" description="Helical" evidence="9">
    <location>
        <begin position="77"/>
        <end position="103"/>
    </location>
</feature>
<dbReference type="PANTHER" id="PTHR24421:SF10">
    <property type="entry name" value="NITRATE_NITRITE SENSOR PROTEIN NARQ"/>
    <property type="match status" value="1"/>
</dbReference>
<gene>
    <name evidence="11" type="ORF">CVS30_02745</name>
</gene>
<dbReference type="SUPFAM" id="SSF55874">
    <property type="entry name" value="ATPase domain of HSP90 chaperone/DNA topoisomerase II/histidine kinase"/>
    <property type="match status" value="1"/>
</dbReference>
<dbReference type="InterPro" id="IPR050482">
    <property type="entry name" value="Sensor_HK_TwoCompSys"/>
</dbReference>
<feature type="domain" description="Signal transduction histidine kinase subgroup 3 dimerisation and phosphoacceptor" evidence="10">
    <location>
        <begin position="188"/>
        <end position="251"/>
    </location>
</feature>
<evidence type="ECO:0000313" key="12">
    <source>
        <dbReference type="Proteomes" id="UP000247980"/>
    </source>
</evidence>
<evidence type="ECO:0000256" key="9">
    <source>
        <dbReference type="SAM" id="Phobius"/>
    </source>
</evidence>
<dbReference type="GO" id="GO:0000155">
    <property type="term" value="F:phosphorelay sensor kinase activity"/>
    <property type="evidence" value="ECO:0007669"/>
    <property type="project" value="InterPro"/>
</dbReference>
<dbReference type="AlphaFoldDB" id="A0A2V5JMZ5"/>
<dbReference type="Gene3D" id="3.30.565.10">
    <property type="entry name" value="Histidine kinase-like ATPase, C-terminal domain"/>
    <property type="match status" value="1"/>
</dbReference>
<keyword evidence="6" id="KW-0418">Kinase</keyword>
<evidence type="ECO:0000256" key="8">
    <source>
        <dbReference type="ARBA" id="ARBA00023012"/>
    </source>
</evidence>
<dbReference type="Proteomes" id="UP000247980">
    <property type="component" value="Unassembled WGS sequence"/>
</dbReference>
<keyword evidence="9" id="KW-1133">Transmembrane helix</keyword>
<evidence type="ECO:0000256" key="7">
    <source>
        <dbReference type="ARBA" id="ARBA00022840"/>
    </source>
</evidence>
<dbReference type="InterPro" id="IPR011712">
    <property type="entry name" value="Sig_transdc_His_kin_sub3_dim/P"/>
</dbReference>
<keyword evidence="4" id="KW-0808">Transferase</keyword>
<feature type="transmembrane region" description="Helical" evidence="9">
    <location>
        <begin position="109"/>
        <end position="127"/>
    </location>
</feature>
<accession>A0A2V5JMZ5</accession>
<dbReference type="InterPro" id="IPR036890">
    <property type="entry name" value="HATPase_C_sf"/>
</dbReference>
<keyword evidence="9" id="KW-0812">Transmembrane</keyword>
<feature type="transmembrane region" description="Helical" evidence="9">
    <location>
        <begin position="12"/>
        <end position="31"/>
    </location>
</feature>
<dbReference type="RefSeq" id="WP_110483790.1">
    <property type="nucleotide sequence ID" value="NZ_QJVC01000002.1"/>
</dbReference>
<dbReference type="OrthoDB" id="227596at2"/>
<reference evidence="11 12" key="1">
    <citation type="submission" date="2018-05" db="EMBL/GenBank/DDBJ databases">
        <title>Genetic diversity of glacier-inhabiting Cryobacterium bacteria in China and description of Cryobacterium mengkeensis sp. nov. and Arthrobacter glacialis sp. nov.</title>
        <authorList>
            <person name="Liu Q."/>
            <person name="Xin Y.-H."/>
        </authorList>
    </citation>
    <scope>NUCLEOTIDE SEQUENCE [LARGE SCALE GENOMIC DNA]</scope>
    <source>
        <strain evidence="11 12">B7</strain>
    </source>
</reference>